<proteinExistence type="predicted"/>
<reference evidence="4" key="1">
    <citation type="journal article" date="2019" name="Int. J. Syst. Evol. Microbiol.">
        <title>The Global Catalogue of Microorganisms (GCM) 10K type strain sequencing project: providing services to taxonomists for standard genome sequencing and annotation.</title>
        <authorList>
            <consortium name="The Broad Institute Genomics Platform"/>
            <consortium name="The Broad Institute Genome Sequencing Center for Infectious Disease"/>
            <person name="Wu L."/>
            <person name="Ma J."/>
        </authorList>
    </citation>
    <scope>NUCLEOTIDE SEQUENCE [LARGE SCALE GENOMIC DNA]</scope>
    <source>
        <strain evidence="4">NBRC 101365</strain>
    </source>
</reference>
<evidence type="ECO:0000256" key="2">
    <source>
        <dbReference type="SAM" id="SignalP"/>
    </source>
</evidence>
<feature type="region of interest" description="Disordered" evidence="1">
    <location>
        <begin position="342"/>
        <end position="361"/>
    </location>
</feature>
<comment type="caution">
    <text evidence="3">The sequence shown here is derived from an EMBL/GenBank/DDBJ whole genome shotgun (WGS) entry which is preliminary data.</text>
</comment>
<feature type="chain" id="PRO_5045752897" evidence="2">
    <location>
        <begin position="21"/>
        <end position="520"/>
    </location>
</feature>
<name>A0ABQ6CX18_9HYPH</name>
<evidence type="ECO:0000313" key="4">
    <source>
        <dbReference type="Proteomes" id="UP001156882"/>
    </source>
</evidence>
<evidence type="ECO:0000256" key="1">
    <source>
        <dbReference type="SAM" id="MobiDB-lite"/>
    </source>
</evidence>
<feature type="signal peptide" evidence="2">
    <location>
        <begin position="1"/>
        <end position="20"/>
    </location>
</feature>
<protein>
    <submittedName>
        <fullName evidence="3">Uncharacterized protein</fullName>
    </submittedName>
</protein>
<accession>A0ABQ6CX18</accession>
<dbReference type="Proteomes" id="UP001156882">
    <property type="component" value="Unassembled WGS sequence"/>
</dbReference>
<organism evidence="3 4">
    <name type="scientific">Labrys miyagiensis</name>
    <dbReference type="NCBI Taxonomy" id="346912"/>
    <lineage>
        <taxon>Bacteria</taxon>
        <taxon>Pseudomonadati</taxon>
        <taxon>Pseudomonadota</taxon>
        <taxon>Alphaproteobacteria</taxon>
        <taxon>Hyphomicrobiales</taxon>
        <taxon>Xanthobacteraceae</taxon>
        <taxon>Labrys</taxon>
    </lineage>
</organism>
<keyword evidence="2" id="KW-0732">Signal</keyword>
<sequence length="520" mass="56188">MPAQASFRRFLQSVSAPAFLAACALGAAHITPAAGQAQAACAIRDWRCLLKQAATDVQKDKQDSGDNHGRYLVDIVRGYPEADRVGLAQQFLASAGQDDDLQTRLENFLVPAQLRQQPDVEALRKALASGVSPEPDFALTEYARLAFQSLIARNDKDTILKLWREEGKQLWRNAPQAELAIDSWLAETTPDILKESIRTRGLVDGGWAAISGVAERLCRQGAKDRGDGLLALLEQERTTWNTNRSHDATNLASTVMAVAACDGFEAAEKRLDAAESQMKSDVAAIRTHIADKDDAQATIDLLEQTVAETGVRPLIRAYLDVGRTDDAVRVFGRLPAQDAADGVVLGTDGSPGDPDAENGEGGWQTEYRSWAEARSFSADPQLVLADVDRWGKEDDDNVGADAMAQMLRTAEALPNFKGTKRPFVVKLKALGERIAALPNAEGLARQQTEVMLADAELQIAGCRPSDDQFQAWEKAFAAAPDIQTRVEGIVAVARLLRHIENGAANSAHDPGYGACVIARG</sequence>
<dbReference type="EMBL" id="BSPC01000066">
    <property type="protein sequence ID" value="GLS22776.1"/>
    <property type="molecule type" value="Genomic_DNA"/>
</dbReference>
<dbReference type="RefSeq" id="WP_284315732.1">
    <property type="nucleotide sequence ID" value="NZ_BSPC01000066.1"/>
</dbReference>
<gene>
    <name evidence="3" type="ORF">GCM10007874_57960</name>
</gene>
<evidence type="ECO:0000313" key="3">
    <source>
        <dbReference type="EMBL" id="GLS22776.1"/>
    </source>
</evidence>
<keyword evidence="4" id="KW-1185">Reference proteome</keyword>